<organism evidence="4 5">
    <name type="scientific">Allacma fusca</name>
    <dbReference type="NCBI Taxonomy" id="39272"/>
    <lineage>
        <taxon>Eukaryota</taxon>
        <taxon>Metazoa</taxon>
        <taxon>Ecdysozoa</taxon>
        <taxon>Arthropoda</taxon>
        <taxon>Hexapoda</taxon>
        <taxon>Collembola</taxon>
        <taxon>Symphypleona</taxon>
        <taxon>Sminthuridae</taxon>
        <taxon>Allacma</taxon>
    </lineage>
</organism>
<sequence>MSLLCIAQASASRYAPKTRHYRQNHYNYRPQSTVIDDEIEYRSYDNNFSPLNDAQSGKFSYKPSSRSYGQPPPYQNPSWGPQPSDDDYPQDLDLPDEDDVETDAPSYQPPPPAPRVNYNYRSQLGPRPSPPPSPRRFWDDQSGRERGDPSYSFGYDLHDQSRHENADLYGNVNGDFSFVDDEGTFRKISYSAGAHKGFEVLHKTPNDPPSFPSSPSSPKRNTIRKPPVLISEAPRLPPIRVPNPGPSRNPPRAPPPIDISSGAGIGISVPVQNSGGDRNGPGSRDRVKHNGNNRHPSSHSSHGSHGNHNNVLNGERDPPQNIPENISPPTGAPGAQNPEGVENADDGPKSWGALGGHSNPGRPRQMRKRKPSLVVKVKRPAGPNQNQTPGKRFEVYRYYV</sequence>
<dbReference type="Pfam" id="PF00379">
    <property type="entry name" value="Chitin_bind_4"/>
    <property type="match status" value="1"/>
</dbReference>
<gene>
    <name evidence="4" type="ORF">AFUS01_LOCUS20511</name>
</gene>
<dbReference type="GO" id="GO:0042302">
    <property type="term" value="F:structural constituent of cuticle"/>
    <property type="evidence" value="ECO:0007669"/>
    <property type="project" value="UniProtKB-UniRule"/>
</dbReference>
<dbReference type="InterPro" id="IPR000618">
    <property type="entry name" value="Insect_cuticle"/>
</dbReference>
<feature type="compositionally biased region" description="Low complexity" evidence="3">
    <location>
        <begin position="293"/>
        <end position="310"/>
    </location>
</feature>
<evidence type="ECO:0000313" key="5">
    <source>
        <dbReference type="Proteomes" id="UP000708208"/>
    </source>
</evidence>
<proteinExistence type="predicted"/>
<dbReference type="Proteomes" id="UP000708208">
    <property type="component" value="Unassembled WGS sequence"/>
</dbReference>
<keyword evidence="1 2" id="KW-0193">Cuticle</keyword>
<reference evidence="4" key="1">
    <citation type="submission" date="2021-06" db="EMBL/GenBank/DDBJ databases">
        <authorList>
            <person name="Hodson N. C."/>
            <person name="Mongue J. A."/>
            <person name="Jaron S. K."/>
        </authorList>
    </citation>
    <scope>NUCLEOTIDE SEQUENCE</scope>
</reference>
<feature type="compositionally biased region" description="Basic residues" evidence="3">
    <location>
        <begin position="364"/>
        <end position="379"/>
    </location>
</feature>
<dbReference type="OrthoDB" id="8196648at2759"/>
<comment type="caution">
    <text evidence="4">The sequence shown here is derived from an EMBL/GenBank/DDBJ whole genome shotgun (WGS) entry which is preliminary data.</text>
</comment>
<dbReference type="AlphaFoldDB" id="A0A8J2K9N4"/>
<feature type="region of interest" description="Disordered" evidence="3">
    <location>
        <begin position="199"/>
        <end position="395"/>
    </location>
</feature>
<feature type="region of interest" description="Disordered" evidence="3">
    <location>
        <begin position="44"/>
        <end position="158"/>
    </location>
</feature>
<accession>A0A8J2K9N4</accession>
<dbReference type="InterPro" id="IPR031311">
    <property type="entry name" value="CHIT_BIND_RR_consensus"/>
</dbReference>
<evidence type="ECO:0000256" key="3">
    <source>
        <dbReference type="SAM" id="MobiDB-lite"/>
    </source>
</evidence>
<evidence type="ECO:0000256" key="2">
    <source>
        <dbReference type="PROSITE-ProRule" id="PRU00497"/>
    </source>
</evidence>
<dbReference type="EMBL" id="CAJVCH010222274">
    <property type="protein sequence ID" value="CAG7731962.1"/>
    <property type="molecule type" value="Genomic_DNA"/>
</dbReference>
<feature type="compositionally biased region" description="Polar residues" evidence="3">
    <location>
        <begin position="44"/>
        <end position="68"/>
    </location>
</feature>
<dbReference type="PROSITE" id="PS51155">
    <property type="entry name" value="CHIT_BIND_RR_2"/>
    <property type="match status" value="1"/>
</dbReference>
<keyword evidence="5" id="KW-1185">Reference proteome</keyword>
<feature type="compositionally biased region" description="Basic and acidic residues" evidence="3">
    <location>
        <begin position="136"/>
        <end position="148"/>
    </location>
</feature>
<dbReference type="PROSITE" id="PS00233">
    <property type="entry name" value="CHIT_BIND_RR_1"/>
    <property type="match status" value="1"/>
</dbReference>
<evidence type="ECO:0000256" key="1">
    <source>
        <dbReference type="ARBA" id="ARBA00022460"/>
    </source>
</evidence>
<feature type="compositionally biased region" description="Acidic residues" evidence="3">
    <location>
        <begin position="84"/>
        <end position="102"/>
    </location>
</feature>
<name>A0A8J2K9N4_9HEXA</name>
<feature type="compositionally biased region" description="Low complexity" evidence="3">
    <location>
        <begin position="258"/>
        <end position="268"/>
    </location>
</feature>
<feature type="compositionally biased region" description="Pro residues" evidence="3">
    <location>
        <begin position="235"/>
        <end position="257"/>
    </location>
</feature>
<protein>
    <submittedName>
        <fullName evidence="4">Uncharacterized protein</fullName>
    </submittedName>
</protein>
<evidence type="ECO:0000313" key="4">
    <source>
        <dbReference type="EMBL" id="CAG7731962.1"/>
    </source>
</evidence>